<feature type="domain" description="Peptidase S54 rhomboid" evidence="5">
    <location>
        <begin position="56"/>
        <end position="132"/>
    </location>
</feature>
<evidence type="ECO:0000259" key="5">
    <source>
        <dbReference type="Pfam" id="PF01694"/>
    </source>
</evidence>
<dbReference type="AlphaFoldDB" id="A0A7R8ZN94"/>
<dbReference type="EMBL" id="OB663075">
    <property type="protein sequence ID" value="CAD7230933.1"/>
    <property type="molecule type" value="Genomic_DNA"/>
</dbReference>
<organism evidence="6">
    <name type="scientific">Cyprideis torosa</name>
    <dbReference type="NCBI Taxonomy" id="163714"/>
    <lineage>
        <taxon>Eukaryota</taxon>
        <taxon>Metazoa</taxon>
        <taxon>Ecdysozoa</taxon>
        <taxon>Arthropoda</taxon>
        <taxon>Crustacea</taxon>
        <taxon>Oligostraca</taxon>
        <taxon>Ostracoda</taxon>
        <taxon>Podocopa</taxon>
        <taxon>Podocopida</taxon>
        <taxon>Cytherocopina</taxon>
        <taxon>Cytheroidea</taxon>
        <taxon>Cytherideidae</taxon>
        <taxon>Cyprideis</taxon>
    </lineage>
</organism>
<dbReference type="OrthoDB" id="272778at2759"/>
<keyword evidence="4" id="KW-0472">Membrane</keyword>
<accession>A0A7R8ZN94</accession>
<dbReference type="Pfam" id="PF01694">
    <property type="entry name" value="Rhomboid"/>
    <property type="match status" value="1"/>
</dbReference>
<dbReference type="InterPro" id="IPR035952">
    <property type="entry name" value="Rhomboid-like_sf"/>
</dbReference>
<proteinExistence type="predicted"/>
<evidence type="ECO:0000256" key="2">
    <source>
        <dbReference type="ARBA" id="ARBA00022692"/>
    </source>
</evidence>
<name>A0A7R8ZN94_9CRUS</name>
<dbReference type="GO" id="GO:0016020">
    <property type="term" value="C:membrane"/>
    <property type="evidence" value="ECO:0007669"/>
    <property type="project" value="UniProtKB-SubCell"/>
</dbReference>
<dbReference type="InterPro" id="IPR022764">
    <property type="entry name" value="Peptidase_S54_rhomboid_dom"/>
</dbReference>
<evidence type="ECO:0000313" key="6">
    <source>
        <dbReference type="EMBL" id="CAD7230933.1"/>
    </source>
</evidence>
<dbReference type="GO" id="GO:0004252">
    <property type="term" value="F:serine-type endopeptidase activity"/>
    <property type="evidence" value="ECO:0007669"/>
    <property type="project" value="InterPro"/>
</dbReference>
<evidence type="ECO:0000256" key="4">
    <source>
        <dbReference type="ARBA" id="ARBA00023136"/>
    </source>
</evidence>
<keyword evidence="3" id="KW-1133">Transmembrane helix</keyword>
<evidence type="ECO:0000256" key="3">
    <source>
        <dbReference type="ARBA" id="ARBA00022989"/>
    </source>
</evidence>
<gene>
    <name evidence="6" type="ORF">CTOB1V02_LOCUS8789</name>
</gene>
<reference evidence="6" key="1">
    <citation type="submission" date="2020-11" db="EMBL/GenBank/DDBJ databases">
        <authorList>
            <person name="Tran Van P."/>
        </authorList>
    </citation>
    <scope>NUCLEOTIDE SEQUENCE</scope>
</reference>
<sequence length="335" mass="36831">MAAVLSQYSTTGFFMAPFSKALMGCMFLTSTSIHLPVFSRFRPMLFCDTRDVLEHGQIWKLFCSRLAFLHIKDLVCGALLIYYFRVFERRMGSFRFASLVLVVATLATVLEVAVVHTMTNTLGLSSGISGQLPPGPYALLFPLYVYYFLDIPRVTRSHILGLPVTGKTLTYLIGIQMVASGGLSWISALCCLVACATYRVLPRRAKSVLTVPLPVSKLTSRFLSPLLESTPPVEGPIPLAAAEWWCTRTSGVIGACCGEERRGLPSPLLDLPADSSFALLCFVLHTSPAHRSLHFVGQIGFIFLPPFSLLPSSRQIQVAAGWSVSSPFRFVRPPF</sequence>
<dbReference type="Gene3D" id="1.20.1540.10">
    <property type="entry name" value="Rhomboid-like"/>
    <property type="match status" value="1"/>
</dbReference>
<dbReference type="PANTHER" id="PTHR43066">
    <property type="entry name" value="RHOMBOID-RELATED PROTEIN"/>
    <property type="match status" value="1"/>
</dbReference>
<protein>
    <recommendedName>
        <fullName evidence="5">Peptidase S54 rhomboid domain-containing protein</fullName>
    </recommendedName>
</protein>
<keyword evidence="2" id="KW-0812">Transmembrane</keyword>
<comment type="subcellular location">
    <subcellularLocation>
        <location evidence="1">Membrane</location>
        <topology evidence="1">Multi-pass membrane protein</topology>
    </subcellularLocation>
</comment>
<evidence type="ECO:0000256" key="1">
    <source>
        <dbReference type="ARBA" id="ARBA00004141"/>
    </source>
</evidence>
<dbReference type="PANTHER" id="PTHR43066:SF21">
    <property type="entry name" value="UBIQUITIN-ASSOCIATED DOMAIN-CONTAINING PROTEIN 2"/>
    <property type="match status" value="1"/>
</dbReference>
<dbReference type="SUPFAM" id="SSF144091">
    <property type="entry name" value="Rhomboid-like"/>
    <property type="match status" value="1"/>
</dbReference>